<comment type="caution">
    <text evidence="2">The sequence shown here is derived from an EMBL/GenBank/DDBJ whole genome shotgun (WGS) entry which is preliminary data.</text>
</comment>
<evidence type="ECO:0000256" key="1">
    <source>
        <dbReference type="SAM" id="MobiDB-lite"/>
    </source>
</evidence>
<name>A0A4C1ZZC8_EUMVA</name>
<dbReference type="Proteomes" id="UP000299102">
    <property type="component" value="Unassembled WGS sequence"/>
</dbReference>
<reference evidence="2 3" key="1">
    <citation type="journal article" date="2019" name="Commun. Biol.">
        <title>The bagworm genome reveals a unique fibroin gene that provides high tensile strength.</title>
        <authorList>
            <person name="Kono N."/>
            <person name="Nakamura H."/>
            <person name="Ohtoshi R."/>
            <person name="Tomita M."/>
            <person name="Numata K."/>
            <person name="Arakawa K."/>
        </authorList>
    </citation>
    <scope>NUCLEOTIDE SEQUENCE [LARGE SCALE GENOMIC DNA]</scope>
</reference>
<organism evidence="2 3">
    <name type="scientific">Eumeta variegata</name>
    <name type="common">Bagworm moth</name>
    <name type="synonym">Eumeta japonica</name>
    <dbReference type="NCBI Taxonomy" id="151549"/>
    <lineage>
        <taxon>Eukaryota</taxon>
        <taxon>Metazoa</taxon>
        <taxon>Ecdysozoa</taxon>
        <taxon>Arthropoda</taxon>
        <taxon>Hexapoda</taxon>
        <taxon>Insecta</taxon>
        <taxon>Pterygota</taxon>
        <taxon>Neoptera</taxon>
        <taxon>Endopterygota</taxon>
        <taxon>Lepidoptera</taxon>
        <taxon>Glossata</taxon>
        <taxon>Ditrysia</taxon>
        <taxon>Tineoidea</taxon>
        <taxon>Psychidae</taxon>
        <taxon>Oiketicinae</taxon>
        <taxon>Eumeta</taxon>
    </lineage>
</organism>
<protein>
    <submittedName>
        <fullName evidence="2">Uncharacterized protein</fullName>
    </submittedName>
</protein>
<dbReference type="AlphaFoldDB" id="A0A4C1ZZC8"/>
<keyword evidence="3" id="KW-1185">Reference proteome</keyword>
<evidence type="ECO:0000313" key="3">
    <source>
        <dbReference type="Proteomes" id="UP000299102"/>
    </source>
</evidence>
<proteinExistence type="predicted"/>
<dbReference type="EMBL" id="BGZK01002228">
    <property type="protein sequence ID" value="GBP91977.1"/>
    <property type="molecule type" value="Genomic_DNA"/>
</dbReference>
<feature type="region of interest" description="Disordered" evidence="1">
    <location>
        <begin position="56"/>
        <end position="92"/>
    </location>
</feature>
<accession>A0A4C1ZZC8</accession>
<gene>
    <name evidence="2" type="ORF">EVAR_59371_1</name>
</gene>
<evidence type="ECO:0000313" key="2">
    <source>
        <dbReference type="EMBL" id="GBP91977.1"/>
    </source>
</evidence>
<feature type="compositionally biased region" description="Basic and acidic residues" evidence="1">
    <location>
        <begin position="59"/>
        <end position="71"/>
    </location>
</feature>
<sequence>MSISIPFPISVTLLDLTPSPVVFHSSPVLNFGSGSAYDSNPDLIFDSTLRPAFDTDSATSHRSDLNEDKGPFLDFDSANSPSFDLDEAGDEC</sequence>